<evidence type="ECO:0000256" key="6">
    <source>
        <dbReference type="ARBA" id="ARBA00035207"/>
    </source>
</evidence>
<evidence type="ECO:0000256" key="8">
    <source>
        <dbReference type="RuleBase" id="RU004005"/>
    </source>
</evidence>
<dbReference type="PANTHER" id="PTHR13501">
    <property type="entry name" value="CHLOROPLAST 50S RIBOSOMAL PROTEIN L22-RELATED"/>
    <property type="match status" value="1"/>
</dbReference>
<dbReference type="GO" id="GO:0022625">
    <property type="term" value="C:cytosolic large ribosomal subunit"/>
    <property type="evidence" value="ECO:0007669"/>
    <property type="project" value="TreeGrafter"/>
</dbReference>
<gene>
    <name evidence="7 11" type="primary">rplV</name>
    <name evidence="11" type="ORF">KL86DPRO_60080</name>
</gene>
<protein>
    <recommendedName>
        <fullName evidence="6 7">Large ribosomal subunit protein uL22</fullName>
    </recommendedName>
</protein>
<dbReference type="HAMAP" id="MF_01331_B">
    <property type="entry name" value="Ribosomal_uL22_B"/>
    <property type="match status" value="1"/>
</dbReference>
<keyword evidence="2 7" id="KW-0699">rRNA-binding</keyword>
<evidence type="ECO:0000256" key="5">
    <source>
        <dbReference type="ARBA" id="ARBA00023274"/>
    </source>
</evidence>
<dbReference type="InterPro" id="IPR018260">
    <property type="entry name" value="Ribosomal_uL22_CS"/>
</dbReference>
<comment type="function">
    <text evidence="7">The globular domain of the protein is located near the polypeptide exit tunnel on the outside of the subunit, while an extended beta-hairpin is found that lines the wall of the exit tunnel in the center of the 70S ribosome.</text>
</comment>
<evidence type="ECO:0000256" key="2">
    <source>
        <dbReference type="ARBA" id="ARBA00022730"/>
    </source>
</evidence>
<evidence type="ECO:0000256" key="4">
    <source>
        <dbReference type="ARBA" id="ARBA00022980"/>
    </source>
</evidence>
<dbReference type="EMBL" id="FLUQ01000006">
    <property type="protein sequence ID" value="SBW10218.1"/>
    <property type="molecule type" value="Genomic_DNA"/>
</dbReference>
<evidence type="ECO:0000256" key="7">
    <source>
        <dbReference type="HAMAP-Rule" id="MF_01331"/>
    </source>
</evidence>
<dbReference type="PROSITE" id="PS00464">
    <property type="entry name" value="RIBOSOMAL_L22"/>
    <property type="match status" value="1"/>
</dbReference>
<name>A0A212KF24_9DELT</name>
<dbReference type="AlphaFoldDB" id="A0A212KF24"/>
<dbReference type="GO" id="GO:0006412">
    <property type="term" value="P:translation"/>
    <property type="evidence" value="ECO:0007669"/>
    <property type="project" value="UniProtKB-UniRule"/>
</dbReference>
<keyword evidence="4 7" id="KW-0689">Ribosomal protein</keyword>
<comment type="similarity">
    <text evidence="1 7 8">Belongs to the universal ribosomal protein uL22 family.</text>
</comment>
<evidence type="ECO:0000313" key="11">
    <source>
        <dbReference type="EMBL" id="SBW10218.1"/>
    </source>
</evidence>
<evidence type="ECO:0000256" key="10">
    <source>
        <dbReference type="RuleBase" id="RU004008"/>
    </source>
</evidence>
<organism evidence="11">
    <name type="scientific">uncultured delta proteobacterium</name>
    <dbReference type="NCBI Taxonomy" id="34034"/>
    <lineage>
        <taxon>Bacteria</taxon>
        <taxon>Deltaproteobacteria</taxon>
        <taxon>environmental samples</taxon>
    </lineage>
</organism>
<sequence length="128" mass="14168">MGMPGTRKPKPARSEDVMEAKAIAKFIRVSPRKTRIVAKNVVGRPVEDALNILKFTPQKGAEVIRAVMRSALANAEHNTGMNVDALIVKEILVNEGPTWKRFMPRAQGRATSIRKRTSHVTVILAENN</sequence>
<dbReference type="GO" id="GO:0019843">
    <property type="term" value="F:rRNA binding"/>
    <property type="evidence" value="ECO:0007669"/>
    <property type="project" value="UniProtKB-UniRule"/>
</dbReference>
<keyword evidence="5 7" id="KW-0687">Ribonucleoprotein</keyword>
<comment type="function">
    <text evidence="7 10">This protein binds specifically to 23S rRNA; its binding is stimulated by other ribosomal proteins, e.g., L4, L17, and L20. It is important during the early stages of 50S assembly. It makes multiple contacts with different domains of the 23S rRNA in the assembled 50S subunit and ribosome.</text>
</comment>
<dbReference type="Gene3D" id="3.90.470.10">
    <property type="entry name" value="Ribosomal protein L22/L17"/>
    <property type="match status" value="1"/>
</dbReference>
<dbReference type="CDD" id="cd00336">
    <property type="entry name" value="Ribosomal_L22"/>
    <property type="match status" value="1"/>
</dbReference>
<dbReference type="GO" id="GO:0003735">
    <property type="term" value="F:structural constituent of ribosome"/>
    <property type="evidence" value="ECO:0007669"/>
    <property type="project" value="InterPro"/>
</dbReference>
<accession>A0A212KF24</accession>
<dbReference type="InterPro" id="IPR036394">
    <property type="entry name" value="Ribosomal_uL22_sf"/>
</dbReference>
<dbReference type="NCBIfam" id="TIGR01044">
    <property type="entry name" value="rplV_bact"/>
    <property type="match status" value="1"/>
</dbReference>
<dbReference type="InterPro" id="IPR001063">
    <property type="entry name" value="Ribosomal_uL22"/>
</dbReference>
<dbReference type="PANTHER" id="PTHR13501:SF8">
    <property type="entry name" value="LARGE RIBOSOMAL SUBUNIT PROTEIN UL22M"/>
    <property type="match status" value="1"/>
</dbReference>
<dbReference type="SUPFAM" id="SSF54843">
    <property type="entry name" value="Ribosomal protein L22"/>
    <property type="match status" value="1"/>
</dbReference>
<proteinExistence type="inferred from homology"/>
<dbReference type="Pfam" id="PF00237">
    <property type="entry name" value="Ribosomal_L22"/>
    <property type="match status" value="1"/>
</dbReference>
<evidence type="ECO:0000256" key="9">
    <source>
        <dbReference type="RuleBase" id="RU004006"/>
    </source>
</evidence>
<dbReference type="InterPro" id="IPR005727">
    <property type="entry name" value="Ribosomal_uL22_bac/chlpt-type"/>
</dbReference>
<evidence type="ECO:0000256" key="3">
    <source>
        <dbReference type="ARBA" id="ARBA00022884"/>
    </source>
</evidence>
<keyword evidence="3 7" id="KW-0694">RNA-binding</keyword>
<comment type="subunit">
    <text evidence="7 9">Part of the 50S ribosomal subunit.</text>
</comment>
<dbReference type="InterPro" id="IPR047867">
    <property type="entry name" value="Ribosomal_uL22_bac/org-type"/>
</dbReference>
<evidence type="ECO:0000256" key="1">
    <source>
        <dbReference type="ARBA" id="ARBA00009451"/>
    </source>
</evidence>
<reference evidence="11" key="1">
    <citation type="submission" date="2016-04" db="EMBL/GenBank/DDBJ databases">
        <authorList>
            <person name="Evans L.H."/>
            <person name="Alamgir A."/>
            <person name="Owens N."/>
            <person name="Weber N.D."/>
            <person name="Virtaneva K."/>
            <person name="Barbian K."/>
            <person name="Babar A."/>
            <person name="Rosenke K."/>
        </authorList>
    </citation>
    <scope>NUCLEOTIDE SEQUENCE</scope>
    <source>
        <strain evidence="11">86</strain>
    </source>
</reference>